<feature type="binding site" evidence="6">
    <location>
        <position position="77"/>
    </location>
    <ligand>
        <name>substrate</name>
    </ligand>
</feature>
<name>A0A1G2ASY9_9BACT</name>
<comment type="similarity">
    <text evidence="6">Belongs to the peptidase M24A family. Methionine aminopeptidase type 1 subfamily.</text>
</comment>
<keyword evidence="4 6" id="KW-0479">Metal-binding</keyword>
<feature type="binding site" evidence="6">
    <location>
        <position position="202"/>
    </location>
    <ligand>
        <name>a divalent metal cation</name>
        <dbReference type="ChEBI" id="CHEBI:60240"/>
        <label>2</label>
        <note>catalytic</note>
    </ligand>
</feature>
<feature type="domain" description="Peptidase M24" evidence="8">
    <location>
        <begin position="12"/>
        <end position="240"/>
    </location>
</feature>
<feature type="binding site" evidence="6">
    <location>
        <position position="176"/>
    </location>
    <ligand>
        <name>substrate</name>
    </ligand>
</feature>
<comment type="catalytic activity">
    <reaction evidence="6 7">
        <text>Release of N-terminal amino acids, preferentially methionine, from peptides and arylamides.</text>
        <dbReference type="EC" id="3.4.11.18"/>
    </reaction>
</comment>
<dbReference type="PANTHER" id="PTHR43330:SF27">
    <property type="entry name" value="METHIONINE AMINOPEPTIDASE"/>
    <property type="match status" value="1"/>
</dbReference>
<feature type="binding site" evidence="6">
    <location>
        <position position="169"/>
    </location>
    <ligand>
        <name>a divalent metal cation</name>
        <dbReference type="ChEBI" id="CHEBI:60240"/>
        <label>2</label>
        <note>catalytic</note>
    </ligand>
</feature>
<organism evidence="9 10">
    <name type="scientific">Candidatus Kerfeldbacteria bacterium RIFCSPHIGHO2_02_FULL_42_14</name>
    <dbReference type="NCBI Taxonomy" id="1798540"/>
    <lineage>
        <taxon>Bacteria</taxon>
        <taxon>Candidatus Kerfeldiibacteriota</taxon>
    </lineage>
</organism>
<dbReference type="PANTHER" id="PTHR43330">
    <property type="entry name" value="METHIONINE AMINOPEPTIDASE"/>
    <property type="match status" value="1"/>
</dbReference>
<dbReference type="Proteomes" id="UP000177165">
    <property type="component" value="Unassembled WGS sequence"/>
</dbReference>
<comment type="cofactor">
    <cofactor evidence="6">
        <name>Co(2+)</name>
        <dbReference type="ChEBI" id="CHEBI:48828"/>
    </cofactor>
    <cofactor evidence="6">
        <name>Zn(2+)</name>
        <dbReference type="ChEBI" id="CHEBI:29105"/>
    </cofactor>
    <cofactor evidence="6">
        <name>Mn(2+)</name>
        <dbReference type="ChEBI" id="CHEBI:29035"/>
    </cofactor>
    <cofactor evidence="6">
        <name>Fe(2+)</name>
        <dbReference type="ChEBI" id="CHEBI:29033"/>
    </cofactor>
    <text evidence="6">Binds 2 divalent metal cations per subunit. Has a high-affinity and a low affinity metal-binding site. The true nature of the physiological cofactor is under debate. The enzyme is active with cobalt, zinc, manganese or divalent iron ions. Most likely, methionine aminopeptidases function as mononuclear Fe(2+)-metalloproteases under physiological conditions, and the catalytically relevant metal-binding site has been assigned to the histidine-containing high-affinity site.</text>
</comment>
<keyword evidence="2 6" id="KW-0031">Aminopeptidase</keyword>
<feature type="binding site" evidence="6">
    <location>
        <position position="106"/>
    </location>
    <ligand>
        <name>a divalent metal cation</name>
        <dbReference type="ChEBI" id="CHEBI:60240"/>
        <label>1</label>
    </ligand>
</feature>
<dbReference type="GO" id="GO:0070006">
    <property type="term" value="F:metalloaminopeptidase activity"/>
    <property type="evidence" value="ECO:0007669"/>
    <property type="project" value="UniProtKB-UniRule"/>
</dbReference>
<dbReference type="Gene3D" id="3.90.230.10">
    <property type="entry name" value="Creatinase/methionine aminopeptidase superfamily"/>
    <property type="match status" value="1"/>
</dbReference>
<gene>
    <name evidence="6" type="primary">map</name>
    <name evidence="9" type="ORF">A3B74_02475</name>
</gene>
<evidence type="ECO:0000313" key="9">
    <source>
        <dbReference type="EMBL" id="OGY79616.1"/>
    </source>
</evidence>
<evidence type="ECO:0000256" key="6">
    <source>
        <dbReference type="HAMAP-Rule" id="MF_01974"/>
    </source>
</evidence>
<dbReference type="SUPFAM" id="SSF55920">
    <property type="entry name" value="Creatinase/aminopeptidase"/>
    <property type="match status" value="1"/>
</dbReference>
<dbReference type="InterPro" id="IPR001714">
    <property type="entry name" value="Pept_M24_MAP"/>
</dbReference>
<evidence type="ECO:0000313" key="10">
    <source>
        <dbReference type="Proteomes" id="UP000177165"/>
    </source>
</evidence>
<dbReference type="InterPro" id="IPR002467">
    <property type="entry name" value="Pept_M24A_MAP1"/>
</dbReference>
<dbReference type="GO" id="GO:0005829">
    <property type="term" value="C:cytosol"/>
    <property type="evidence" value="ECO:0007669"/>
    <property type="project" value="TreeGrafter"/>
</dbReference>
<dbReference type="InterPro" id="IPR036005">
    <property type="entry name" value="Creatinase/aminopeptidase-like"/>
</dbReference>
<feature type="binding site" evidence="6">
    <location>
        <position position="233"/>
    </location>
    <ligand>
        <name>a divalent metal cation</name>
        <dbReference type="ChEBI" id="CHEBI:60240"/>
        <label>2</label>
        <note>catalytic</note>
    </ligand>
</feature>
<evidence type="ECO:0000256" key="2">
    <source>
        <dbReference type="ARBA" id="ARBA00022438"/>
    </source>
</evidence>
<feature type="binding site" evidence="6">
    <location>
        <position position="233"/>
    </location>
    <ligand>
        <name>a divalent metal cation</name>
        <dbReference type="ChEBI" id="CHEBI:60240"/>
        <label>1</label>
    </ligand>
</feature>
<protein>
    <recommendedName>
        <fullName evidence="6 7">Methionine aminopeptidase</fullName>
        <shortName evidence="6">MAP</shortName>
        <shortName evidence="6">MetAP</shortName>
        <ecNumber evidence="6 7">3.4.11.18</ecNumber>
    </recommendedName>
    <alternativeName>
        <fullName evidence="6">Peptidase M</fullName>
    </alternativeName>
</protein>
<keyword evidence="3 6" id="KW-0645">Protease</keyword>
<accession>A0A1G2ASY9</accession>
<dbReference type="HAMAP" id="MF_01974">
    <property type="entry name" value="MetAP_1"/>
    <property type="match status" value="1"/>
</dbReference>
<dbReference type="STRING" id="1798540.A3B74_02475"/>
<evidence type="ECO:0000256" key="4">
    <source>
        <dbReference type="ARBA" id="ARBA00022723"/>
    </source>
</evidence>
<feature type="binding site" evidence="6">
    <location>
        <position position="106"/>
    </location>
    <ligand>
        <name>a divalent metal cation</name>
        <dbReference type="ChEBI" id="CHEBI:60240"/>
        <label>2</label>
        <note>catalytic</note>
    </ligand>
</feature>
<evidence type="ECO:0000256" key="5">
    <source>
        <dbReference type="ARBA" id="ARBA00022801"/>
    </source>
</evidence>
<dbReference type="GO" id="GO:0006508">
    <property type="term" value="P:proteolysis"/>
    <property type="evidence" value="ECO:0007669"/>
    <property type="project" value="UniProtKB-KW"/>
</dbReference>
<evidence type="ECO:0000256" key="3">
    <source>
        <dbReference type="ARBA" id="ARBA00022670"/>
    </source>
</evidence>
<dbReference type="Pfam" id="PF00557">
    <property type="entry name" value="Peptidase_M24"/>
    <property type="match status" value="1"/>
</dbReference>
<comment type="caution">
    <text evidence="9">The sequence shown here is derived from an EMBL/GenBank/DDBJ whole genome shotgun (WGS) entry which is preliminary data.</text>
</comment>
<evidence type="ECO:0000256" key="1">
    <source>
        <dbReference type="ARBA" id="ARBA00002521"/>
    </source>
</evidence>
<dbReference type="EC" id="3.4.11.18" evidence="6 7"/>
<sequence>MIRLKTKAQIQLLRENGKRLAYILSQVQQSVATGISTYELDQKAEKEIHAQGGTPSFKGYKGFPASICVSVNEEVVHGIPTKEKILKSGDIVGLDIGMWYDGLCTDMAITLGVGKISKTAKKLLVTTQRALTQAILKAKLGNTIGDIGACVQKYAEARGFGVVRDLVGHGVGYAVHESPQVPNFVGQNADMKLAEGMVLAIEPMLTCGSYEVEVLEDGWTVVTKDDSFAAQFEHTIAITKQGPLILTAGETHDSI</sequence>
<keyword evidence="5 6" id="KW-0378">Hydrolase</keyword>
<dbReference type="NCBIfam" id="TIGR00500">
    <property type="entry name" value="met_pdase_I"/>
    <property type="match status" value="1"/>
</dbReference>
<dbReference type="GO" id="GO:0004239">
    <property type="term" value="F:initiator methionyl aminopeptidase activity"/>
    <property type="evidence" value="ECO:0007669"/>
    <property type="project" value="UniProtKB-UniRule"/>
</dbReference>
<dbReference type="CDD" id="cd01086">
    <property type="entry name" value="MetAP1"/>
    <property type="match status" value="1"/>
</dbReference>
<evidence type="ECO:0000256" key="7">
    <source>
        <dbReference type="RuleBase" id="RU003653"/>
    </source>
</evidence>
<dbReference type="AlphaFoldDB" id="A0A1G2ASY9"/>
<reference evidence="9 10" key="1">
    <citation type="journal article" date="2016" name="Nat. Commun.">
        <title>Thousands of microbial genomes shed light on interconnected biogeochemical processes in an aquifer system.</title>
        <authorList>
            <person name="Anantharaman K."/>
            <person name="Brown C.T."/>
            <person name="Hug L.A."/>
            <person name="Sharon I."/>
            <person name="Castelle C.J."/>
            <person name="Probst A.J."/>
            <person name="Thomas B.C."/>
            <person name="Singh A."/>
            <person name="Wilkins M.J."/>
            <person name="Karaoz U."/>
            <person name="Brodie E.L."/>
            <person name="Williams K.H."/>
            <person name="Hubbard S.S."/>
            <person name="Banfield J.F."/>
        </authorList>
    </citation>
    <scope>NUCLEOTIDE SEQUENCE [LARGE SCALE GENOMIC DNA]</scope>
</reference>
<dbReference type="PRINTS" id="PR00599">
    <property type="entry name" value="MAPEPTIDASE"/>
</dbReference>
<proteinExistence type="inferred from homology"/>
<dbReference type="InterPro" id="IPR000994">
    <property type="entry name" value="Pept_M24"/>
</dbReference>
<dbReference type="EMBL" id="MHKB01000008">
    <property type="protein sequence ID" value="OGY79616.1"/>
    <property type="molecule type" value="Genomic_DNA"/>
</dbReference>
<comment type="subunit">
    <text evidence="6">Monomer.</text>
</comment>
<dbReference type="GO" id="GO:0046872">
    <property type="term" value="F:metal ion binding"/>
    <property type="evidence" value="ECO:0007669"/>
    <property type="project" value="UniProtKB-UniRule"/>
</dbReference>
<comment type="function">
    <text evidence="1 6">Removes the N-terminal methionine from nascent proteins. The N-terminal methionine is often cleaved when the second residue in the primary sequence is small and uncharged (Met-Ala-, Cys, Gly, Pro, Ser, Thr, or Val). Requires deformylation of the N(alpha)-formylated initiator methionine before it can be hydrolyzed.</text>
</comment>
<evidence type="ECO:0000259" key="8">
    <source>
        <dbReference type="Pfam" id="PF00557"/>
    </source>
</evidence>
<feature type="binding site" evidence="6">
    <location>
        <position position="95"/>
    </location>
    <ligand>
        <name>a divalent metal cation</name>
        <dbReference type="ChEBI" id="CHEBI:60240"/>
        <label>1</label>
    </ligand>
</feature>